<reference evidence="2" key="1">
    <citation type="journal article" date="2016" name="Genome Biol. Evol.">
        <title>Comparative 'omics' of the Fusarium fujikuroi species complex highlights differences in genetic potential and metabolite synthesis.</title>
        <authorList>
            <person name="Niehaus E.-M."/>
            <person name="Muensterkoetter M."/>
            <person name="Proctor R.H."/>
            <person name="Brown D.W."/>
            <person name="Sharon A."/>
            <person name="Idan Y."/>
            <person name="Oren-Young L."/>
            <person name="Sieber C.M."/>
            <person name="Novak O."/>
            <person name="Pencik A."/>
            <person name="Tarkowska D."/>
            <person name="Hromadova K."/>
            <person name="Freeman S."/>
            <person name="Maymon M."/>
            <person name="Elazar M."/>
            <person name="Youssef S.A."/>
            <person name="El-Shabrawy E.S.M."/>
            <person name="Shalaby A.B.A."/>
            <person name="Houterman P."/>
            <person name="Brock N.L."/>
            <person name="Burkhardt I."/>
            <person name="Tsavkelova E.A."/>
            <person name="Dickschat J.S."/>
            <person name="Galuszka P."/>
            <person name="Gueldener U."/>
            <person name="Tudzynski B."/>
        </authorList>
    </citation>
    <scope>NUCLEOTIDE SEQUENCE [LARGE SCALE GENOMIC DNA]</scope>
    <source>
        <strain evidence="2">ET1</strain>
    </source>
</reference>
<sequence length="52" mass="6005">MLPVLWLSVSSSLSNWELQCQLQGAIVIDQWPDISDADIPWWYKPSEESNEV</sequence>
<dbReference type="GeneID" id="42048161"/>
<accession>A0A1L7V8J1</accession>
<comment type="caution">
    <text evidence="1">The sequence shown here is derived from an EMBL/GenBank/DDBJ whole genome shotgun (WGS) entry which is preliminary data.</text>
</comment>
<evidence type="ECO:0000313" key="1">
    <source>
        <dbReference type="EMBL" id="CZR36464.1"/>
    </source>
</evidence>
<dbReference type="EMBL" id="FJOF01000002">
    <property type="protein sequence ID" value="CZR36464.1"/>
    <property type="molecule type" value="Genomic_DNA"/>
</dbReference>
<evidence type="ECO:0000313" key="2">
    <source>
        <dbReference type="Proteomes" id="UP000183971"/>
    </source>
</evidence>
<name>A0A1L7V8J1_FUSPR</name>
<dbReference type="VEuPathDB" id="FungiDB:FPRO_03276"/>
<dbReference type="AlphaFoldDB" id="A0A1L7V8J1"/>
<dbReference type="Proteomes" id="UP000183971">
    <property type="component" value="Unassembled WGS sequence"/>
</dbReference>
<gene>
    <name evidence="1" type="ORF">FPRO_03276</name>
</gene>
<protein>
    <submittedName>
        <fullName evidence="1">Uncharacterized protein</fullName>
    </submittedName>
</protein>
<proteinExistence type="predicted"/>
<dbReference type="RefSeq" id="XP_031077057.1">
    <property type="nucleotide sequence ID" value="XM_031226530.1"/>
</dbReference>
<keyword evidence="2" id="KW-1185">Reference proteome</keyword>
<organism evidence="1 2">
    <name type="scientific">Fusarium proliferatum (strain ET1)</name>
    <name type="common">Orchid endophyte fungus</name>
    <dbReference type="NCBI Taxonomy" id="1227346"/>
    <lineage>
        <taxon>Eukaryota</taxon>
        <taxon>Fungi</taxon>
        <taxon>Dikarya</taxon>
        <taxon>Ascomycota</taxon>
        <taxon>Pezizomycotina</taxon>
        <taxon>Sordariomycetes</taxon>
        <taxon>Hypocreomycetidae</taxon>
        <taxon>Hypocreales</taxon>
        <taxon>Nectriaceae</taxon>
        <taxon>Fusarium</taxon>
        <taxon>Fusarium fujikuroi species complex</taxon>
    </lineage>
</organism>